<keyword evidence="3" id="KW-0234">DNA repair</keyword>
<comment type="caution">
    <text evidence="6">The sequence shown here is derived from an EMBL/GenBank/DDBJ whole genome shotgun (WGS) entry which is preliminary data.</text>
</comment>
<dbReference type="InterPro" id="IPR036895">
    <property type="entry name" value="Uracil-DNA_glycosylase-like_sf"/>
</dbReference>
<evidence type="ECO:0000256" key="4">
    <source>
        <dbReference type="SAM" id="MobiDB-lite"/>
    </source>
</evidence>
<reference evidence="7" key="1">
    <citation type="journal article" date="2019" name="Int. J. Syst. Evol. Microbiol.">
        <title>The Global Catalogue of Microorganisms (GCM) 10K type strain sequencing project: providing services to taxonomists for standard genome sequencing and annotation.</title>
        <authorList>
            <consortium name="The Broad Institute Genomics Platform"/>
            <consortium name="The Broad Institute Genome Sequencing Center for Infectious Disease"/>
            <person name="Wu L."/>
            <person name="Ma J."/>
        </authorList>
    </citation>
    <scope>NUCLEOTIDE SEQUENCE [LARGE SCALE GENOMIC DNA]</scope>
    <source>
        <strain evidence="7">JCM 16021</strain>
    </source>
</reference>
<dbReference type="CDD" id="cd10028">
    <property type="entry name" value="UDG-F2_TDG_MUG"/>
    <property type="match status" value="1"/>
</dbReference>
<keyword evidence="7" id="KW-1185">Reference proteome</keyword>
<feature type="domain" description="Uracil-DNA glycosylase-like" evidence="5">
    <location>
        <begin position="43"/>
        <end position="194"/>
    </location>
</feature>
<gene>
    <name evidence="6" type="ORF">GCM10009843_07990</name>
</gene>
<dbReference type="Pfam" id="PF03167">
    <property type="entry name" value="UDG"/>
    <property type="match status" value="1"/>
</dbReference>
<dbReference type="EMBL" id="BAAAQQ010000002">
    <property type="protein sequence ID" value="GAA2117219.1"/>
    <property type="molecule type" value="Genomic_DNA"/>
</dbReference>
<evidence type="ECO:0000313" key="7">
    <source>
        <dbReference type="Proteomes" id="UP001500575"/>
    </source>
</evidence>
<evidence type="ECO:0000259" key="5">
    <source>
        <dbReference type="Pfam" id="PF03167"/>
    </source>
</evidence>
<dbReference type="PANTHER" id="PTHR12159:SF9">
    <property type="entry name" value="G_T MISMATCH-SPECIFIC THYMINE DNA GLYCOSYLASE"/>
    <property type="match status" value="1"/>
</dbReference>
<dbReference type="PANTHER" id="PTHR12159">
    <property type="entry name" value="G/T AND G/U MISMATCH-SPECIFIC DNA GLYCOSYLASE"/>
    <property type="match status" value="1"/>
</dbReference>
<feature type="compositionally biased region" description="Low complexity" evidence="4">
    <location>
        <begin position="20"/>
        <end position="31"/>
    </location>
</feature>
<evidence type="ECO:0000313" key="6">
    <source>
        <dbReference type="EMBL" id="GAA2117219.1"/>
    </source>
</evidence>
<evidence type="ECO:0000256" key="3">
    <source>
        <dbReference type="ARBA" id="ARBA00023204"/>
    </source>
</evidence>
<name>A0ABP5JFD4_9ACTN</name>
<sequence length="201" mass="22121">MAARIASVGRVTVSERRSIRSGTRSSSQQTRRQTDHVEVLPDIVGPEPRIVFCGMASVLSTKLRDHYYETPGNNFWEMLHQSGLTDRRLGPEDDGSVPELGLGLTDLVHTGASTYALDELTAKVRSWEPEWVAFTSKTTAYAVARSLGERRPGLGPASWELAGTAVFVLPGTSGANRRHDYDGRVGRLPWWRDLAMLATPS</sequence>
<dbReference type="InterPro" id="IPR005122">
    <property type="entry name" value="Uracil-DNA_glycosylase-like"/>
</dbReference>
<dbReference type="SUPFAM" id="SSF52141">
    <property type="entry name" value="Uracil-DNA glycosylase-like"/>
    <property type="match status" value="1"/>
</dbReference>
<evidence type="ECO:0000256" key="1">
    <source>
        <dbReference type="ARBA" id="ARBA00022763"/>
    </source>
</evidence>
<evidence type="ECO:0000256" key="2">
    <source>
        <dbReference type="ARBA" id="ARBA00022801"/>
    </source>
</evidence>
<keyword evidence="2" id="KW-0378">Hydrolase</keyword>
<dbReference type="Proteomes" id="UP001500575">
    <property type="component" value="Unassembled WGS sequence"/>
</dbReference>
<dbReference type="InterPro" id="IPR015637">
    <property type="entry name" value="MUG/TDG"/>
</dbReference>
<organism evidence="6 7">
    <name type="scientific">Nocardioides bigeumensis</name>
    <dbReference type="NCBI Taxonomy" id="433657"/>
    <lineage>
        <taxon>Bacteria</taxon>
        <taxon>Bacillati</taxon>
        <taxon>Actinomycetota</taxon>
        <taxon>Actinomycetes</taxon>
        <taxon>Propionibacteriales</taxon>
        <taxon>Nocardioidaceae</taxon>
        <taxon>Nocardioides</taxon>
    </lineage>
</organism>
<feature type="region of interest" description="Disordered" evidence="4">
    <location>
        <begin position="14"/>
        <end position="35"/>
    </location>
</feature>
<proteinExistence type="predicted"/>
<dbReference type="Gene3D" id="3.40.470.10">
    <property type="entry name" value="Uracil-DNA glycosylase-like domain"/>
    <property type="match status" value="1"/>
</dbReference>
<keyword evidence="1" id="KW-0227">DNA damage</keyword>
<accession>A0ABP5JFD4</accession>
<protein>
    <recommendedName>
        <fullName evidence="5">Uracil-DNA glycosylase-like domain-containing protein</fullName>
    </recommendedName>
</protein>